<accession>A0A2W5V0Z0</accession>
<name>A0A2W5V0Z0_9BACT</name>
<sequence>MKRLALTVFVVLAGCDTNVAVDPEGHRCDATNACPAGYVCLDGSCRRGAPVDTSCEGVSCDEPPAPVCAGNTVVRSFSGRCVSGQCRYEPLDTTCATSCAGGACVDACAGVSCVTPPSTACIDALTLRTFAMTGTCQDGDCRYTQTDTDCPNGCENASCKGVDLCAVMNVTCTTPPDAVCVNGARRTFTTPGTCEPGTGQCRYVSSDTPCPNGCALGVCLTPSLTFTQTGPRLRFAINGLDVAPGSSGNSAIAVGNNGKLAKWNGVQWTEVTTPSTSNLNAVSFVSGTVAYVVGGANTVYTVRPSTNVVTPVQLPGGASANLRFVSGRGENDVLIADAAGGWWRNRAGAWTSGTLPAANAPWVIRGAHLDETQRERLAGNCADGATRKRCVAYRNLGGSATTFNADPDQAGTFTAIGGGFDVPTNLTSEGLLGLPDNLLRTHYINGLYGNEATNPVLSGAGVVGITAQAGGSGRDVYVLTSSAAPAGVGHLYRLVRGALGVTANDALTTYSGEETISSNDSSGVLVAEVRRAQNVNNVFRRGPVTNEAFDVGEDFIGASFDGMGTLVLATSGGDVVLRAPNANTFELRRPMTRWAARAVEARNGTGVLLVGANGNDGVIVRNVGSAFTTVATATGTPFNAVCRVSDSDGWAVGAAGVIYRLTNSGATRVVSPTTKDLVALDCAAGNAVAVGAEGTVLRFGNGSWTTVAPAFPGAEKLTTVQLVMGGAYVGGDGVLARYGATGWSSLPSQPGLSRLVARSSQEVYGTFVTGGSTVVKRFDGAAWSTGLVTVSGSLGGGVQQGSRVVWGGTFGAIVEGD</sequence>
<organism evidence="1 2">
    <name type="scientific">Archangium gephyra</name>
    <dbReference type="NCBI Taxonomy" id="48"/>
    <lineage>
        <taxon>Bacteria</taxon>
        <taxon>Pseudomonadati</taxon>
        <taxon>Myxococcota</taxon>
        <taxon>Myxococcia</taxon>
        <taxon>Myxococcales</taxon>
        <taxon>Cystobacterineae</taxon>
        <taxon>Archangiaceae</taxon>
        <taxon>Archangium</taxon>
    </lineage>
</organism>
<dbReference type="PROSITE" id="PS51257">
    <property type="entry name" value="PROKAR_LIPOPROTEIN"/>
    <property type="match status" value="1"/>
</dbReference>
<evidence type="ECO:0000313" key="1">
    <source>
        <dbReference type="EMBL" id="PZR09344.1"/>
    </source>
</evidence>
<dbReference type="AlphaFoldDB" id="A0A2W5V0Z0"/>
<protein>
    <submittedName>
        <fullName evidence="1">Uncharacterized protein</fullName>
    </submittedName>
</protein>
<gene>
    <name evidence="1" type="ORF">DI536_22445</name>
</gene>
<evidence type="ECO:0000313" key="2">
    <source>
        <dbReference type="Proteomes" id="UP000249061"/>
    </source>
</evidence>
<dbReference type="Proteomes" id="UP000249061">
    <property type="component" value="Unassembled WGS sequence"/>
</dbReference>
<dbReference type="SUPFAM" id="SSF82171">
    <property type="entry name" value="DPP6 N-terminal domain-like"/>
    <property type="match status" value="1"/>
</dbReference>
<comment type="caution">
    <text evidence="1">The sequence shown here is derived from an EMBL/GenBank/DDBJ whole genome shotgun (WGS) entry which is preliminary data.</text>
</comment>
<reference evidence="1 2" key="1">
    <citation type="submission" date="2017-08" db="EMBL/GenBank/DDBJ databases">
        <title>Infants hospitalized years apart are colonized by the same room-sourced microbial strains.</title>
        <authorList>
            <person name="Brooks B."/>
            <person name="Olm M.R."/>
            <person name="Firek B.A."/>
            <person name="Baker R."/>
            <person name="Thomas B.C."/>
            <person name="Morowitz M.J."/>
            <person name="Banfield J.F."/>
        </authorList>
    </citation>
    <scope>NUCLEOTIDE SEQUENCE [LARGE SCALE GENOMIC DNA]</scope>
    <source>
        <strain evidence="1">S2_003_000_R2_14</strain>
    </source>
</reference>
<dbReference type="EMBL" id="QFQP01000021">
    <property type="protein sequence ID" value="PZR09344.1"/>
    <property type="molecule type" value="Genomic_DNA"/>
</dbReference>
<proteinExistence type="predicted"/>